<dbReference type="PANTHER" id="PTHR36307">
    <property type="entry name" value="FLAGELLA BASAL BODY P-RING FORMATION PROTEIN FLGA"/>
    <property type="match status" value="1"/>
</dbReference>
<comment type="function">
    <text evidence="6 7">Involved in the assembly process of the P-ring formation. It may associate with FlgF on the rod constituting a structure essential for the P-ring assembly or may act as a modulator protein for the P-ring assembly.</text>
</comment>
<dbReference type="Proteomes" id="UP001156682">
    <property type="component" value="Unassembled WGS sequence"/>
</dbReference>
<protein>
    <recommendedName>
        <fullName evidence="3 7">Flagella basal body P-ring formation protein FlgA</fullName>
    </recommendedName>
</protein>
<name>A0ABQ6A3D6_9GAMM</name>
<comment type="subcellular location">
    <subcellularLocation>
        <location evidence="1 7">Periplasm</location>
    </subcellularLocation>
</comment>
<dbReference type="RefSeq" id="WP_027851209.1">
    <property type="nucleotide sequence ID" value="NZ_BSOR01000035.1"/>
</dbReference>
<dbReference type="CDD" id="cd11614">
    <property type="entry name" value="SAF_CpaB_FlgA_like"/>
    <property type="match status" value="1"/>
</dbReference>
<organism evidence="9 10">
    <name type="scientific">Marinospirillum insulare</name>
    <dbReference type="NCBI Taxonomy" id="217169"/>
    <lineage>
        <taxon>Bacteria</taxon>
        <taxon>Pseudomonadati</taxon>
        <taxon>Pseudomonadota</taxon>
        <taxon>Gammaproteobacteria</taxon>
        <taxon>Oceanospirillales</taxon>
        <taxon>Oceanospirillaceae</taxon>
        <taxon>Marinospirillum</taxon>
    </lineage>
</organism>
<evidence type="ECO:0000256" key="3">
    <source>
        <dbReference type="ARBA" id="ARBA00014754"/>
    </source>
</evidence>
<proteinExistence type="inferred from homology"/>
<feature type="signal peptide" evidence="7">
    <location>
        <begin position="1"/>
        <end position="24"/>
    </location>
</feature>
<keyword evidence="4 7" id="KW-0732">Signal</keyword>
<evidence type="ECO:0000259" key="8">
    <source>
        <dbReference type="SMART" id="SM00858"/>
    </source>
</evidence>
<feature type="chain" id="PRO_5044992788" description="Flagella basal body P-ring formation protein FlgA" evidence="7">
    <location>
        <begin position="25"/>
        <end position="234"/>
    </location>
</feature>
<dbReference type="InterPro" id="IPR017585">
    <property type="entry name" value="SAF_FlgA"/>
</dbReference>
<keyword evidence="7" id="KW-1005">Bacterial flagellum biogenesis</keyword>
<dbReference type="SMART" id="SM00858">
    <property type="entry name" value="SAF"/>
    <property type="match status" value="1"/>
</dbReference>
<sequence>MSVKCMSRLALFFLILLANSLVNAQALQDVGELEIAANTWLDQQLSQEEGRYEARFSSLDPRLRLTACESPLVVELHGSNDLRGRLNLKVSCLDQDWFVYLGVNLARYLTVVVAKTDLPRKAKLSSPMLSLVEKDVSRVRGDYFTSLAEVTGFQLRNRLRAGDVLSSKNLLETDAVNRSEQITIVATNGVLSVRMGGEALDSGKVGDQIRVRNLQSGRVIRALVVGRGKVEVRY</sequence>
<dbReference type="InterPro" id="IPR041231">
    <property type="entry name" value="FlgA_N"/>
</dbReference>
<evidence type="ECO:0000256" key="6">
    <source>
        <dbReference type="ARBA" id="ARBA00025643"/>
    </source>
</evidence>
<gene>
    <name evidence="9" type="ORF">GCM10007878_20420</name>
</gene>
<keyword evidence="9" id="KW-0969">Cilium</keyword>
<keyword evidence="9" id="KW-0282">Flagellum</keyword>
<evidence type="ECO:0000313" key="10">
    <source>
        <dbReference type="Proteomes" id="UP001156682"/>
    </source>
</evidence>
<dbReference type="InterPro" id="IPR039246">
    <property type="entry name" value="Flagellar_FlgA"/>
</dbReference>
<dbReference type="PANTHER" id="PTHR36307:SF1">
    <property type="entry name" value="FLAGELLA BASAL BODY P-RING FORMATION PROTEIN FLGA"/>
    <property type="match status" value="1"/>
</dbReference>
<dbReference type="EMBL" id="BSOR01000035">
    <property type="protein sequence ID" value="GLR64604.1"/>
    <property type="molecule type" value="Genomic_DNA"/>
</dbReference>
<evidence type="ECO:0000256" key="4">
    <source>
        <dbReference type="ARBA" id="ARBA00022729"/>
    </source>
</evidence>
<evidence type="ECO:0000256" key="5">
    <source>
        <dbReference type="ARBA" id="ARBA00022764"/>
    </source>
</evidence>
<keyword evidence="10" id="KW-1185">Reference proteome</keyword>
<feature type="domain" description="SAF" evidence="8">
    <location>
        <begin position="109"/>
        <end position="171"/>
    </location>
</feature>
<dbReference type="Gene3D" id="2.30.30.760">
    <property type="match status" value="1"/>
</dbReference>
<comment type="similarity">
    <text evidence="2 7">Belongs to the FlgA family.</text>
</comment>
<evidence type="ECO:0000256" key="2">
    <source>
        <dbReference type="ARBA" id="ARBA00010474"/>
    </source>
</evidence>
<evidence type="ECO:0000313" key="9">
    <source>
        <dbReference type="EMBL" id="GLR64604.1"/>
    </source>
</evidence>
<dbReference type="Pfam" id="PF17656">
    <property type="entry name" value="ChapFlgA_N"/>
    <property type="match status" value="1"/>
</dbReference>
<accession>A0ABQ6A3D6</accession>
<keyword evidence="5 7" id="KW-0574">Periplasm</keyword>
<evidence type="ECO:0000256" key="1">
    <source>
        <dbReference type="ARBA" id="ARBA00004418"/>
    </source>
</evidence>
<evidence type="ECO:0000256" key="7">
    <source>
        <dbReference type="RuleBase" id="RU362063"/>
    </source>
</evidence>
<dbReference type="Gene3D" id="3.90.1210.10">
    <property type="entry name" value="Antifreeze-like/N-acetylneuraminic acid synthase C-terminal domain"/>
    <property type="match status" value="1"/>
</dbReference>
<comment type="caution">
    <text evidence="9">The sequence shown here is derived from an EMBL/GenBank/DDBJ whole genome shotgun (WGS) entry which is preliminary data.</text>
</comment>
<dbReference type="NCBIfam" id="TIGR03170">
    <property type="entry name" value="flgA_cterm"/>
    <property type="match status" value="1"/>
</dbReference>
<dbReference type="Pfam" id="PF13144">
    <property type="entry name" value="ChapFlgA"/>
    <property type="match status" value="1"/>
</dbReference>
<dbReference type="InterPro" id="IPR013974">
    <property type="entry name" value="SAF"/>
</dbReference>
<reference evidence="10" key="1">
    <citation type="journal article" date="2019" name="Int. J. Syst. Evol. Microbiol.">
        <title>The Global Catalogue of Microorganisms (GCM) 10K type strain sequencing project: providing services to taxonomists for standard genome sequencing and annotation.</title>
        <authorList>
            <consortium name="The Broad Institute Genomics Platform"/>
            <consortium name="The Broad Institute Genome Sequencing Center for Infectious Disease"/>
            <person name="Wu L."/>
            <person name="Ma J."/>
        </authorList>
    </citation>
    <scope>NUCLEOTIDE SEQUENCE [LARGE SCALE GENOMIC DNA]</scope>
    <source>
        <strain evidence="10">NBRC 100033</strain>
    </source>
</reference>
<keyword evidence="9" id="KW-0966">Cell projection</keyword>